<dbReference type="InterPro" id="IPR050109">
    <property type="entry name" value="HTH-type_TetR-like_transc_reg"/>
</dbReference>
<evidence type="ECO:0000256" key="2">
    <source>
        <dbReference type="ARBA" id="ARBA00023125"/>
    </source>
</evidence>
<evidence type="ECO:0000256" key="4">
    <source>
        <dbReference type="PROSITE-ProRule" id="PRU00335"/>
    </source>
</evidence>
<dbReference type="AlphaFoldDB" id="A0A852TWS0"/>
<dbReference type="InterPro" id="IPR009057">
    <property type="entry name" value="Homeodomain-like_sf"/>
</dbReference>
<protein>
    <submittedName>
        <fullName evidence="7">AcrR family transcriptional regulator</fullName>
    </submittedName>
</protein>
<keyword evidence="2 4" id="KW-0238">DNA-binding</keyword>
<name>A0A852TWS0_9ACTN</name>
<evidence type="ECO:0000313" key="7">
    <source>
        <dbReference type="EMBL" id="NYE48171.1"/>
    </source>
</evidence>
<dbReference type="PROSITE" id="PS50977">
    <property type="entry name" value="HTH_TETR_2"/>
    <property type="match status" value="1"/>
</dbReference>
<dbReference type="Gene3D" id="1.10.357.10">
    <property type="entry name" value="Tetracycline Repressor, domain 2"/>
    <property type="match status" value="1"/>
</dbReference>
<keyword evidence="3" id="KW-0804">Transcription</keyword>
<evidence type="ECO:0000259" key="6">
    <source>
        <dbReference type="PROSITE" id="PS50977"/>
    </source>
</evidence>
<evidence type="ECO:0000256" key="3">
    <source>
        <dbReference type="ARBA" id="ARBA00023163"/>
    </source>
</evidence>
<dbReference type="PANTHER" id="PTHR30055">
    <property type="entry name" value="HTH-TYPE TRANSCRIPTIONAL REGULATOR RUTR"/>
    <property type="match status" value="1"/>
</dbReference>
<dbReference type="Pfam" id="PF00440">
    <property type="entry name" value="TetR_N"/>
    <property type="match status" value="1"/>
</dbReference>
<dbReference type="SUPFAM" id="SSF46689">
    <property type="entry name" value="Homeodomain-like"/>
    <property type="match status" value="1"/>
</dbReference>
<reference evidence="7 8" key="1">
    <citation type="submission" date="2020-07" db="EMBL/GenBank/DDBJ databases">
        <title>Sequencing the genomes of 1000 actinobacteria strains.</title>
        <authorList>
            <person name="Klenk H.-P."/>
        </authorList>
    </citation>
    <scope>NUCLEOTIDE SEQUENCE [LARGE SCALE GENOMIC DNA]</scope>
    <source>
        <strain evidence="7 8">CXB654</strain>
    </source>
</reference>
<evidence type="ECO:0000313" key="8">
    <source>
        <dbReference type="Proteomes" id="UP000589036"/>
    </source>
</evidence>
<dbReference type="SUPFAM" id="SSF48498">
    <property type="entry name" value="Tetracyclin repressor-like, C-terminal domain"/>
    <property type="match status" value="1"/>
</dbReference>
<feature type="domain" description="HTH tetR-type" evidence="6">
    <location>
        <begin position="22"/>
        <end position="82"/>
    </location>
</feature>
<organism evidence="7 8">
    <name type="scientific">Spinactinospora alkalitolerans</name>
    <dbReference type="NCBI Taxonomy" id="687207"/>
    <lineage>
        <taxon>Bacteria</taxon>
        <taxon>Bacillati</taxon>
        <taxon>Actinomycetota</taxon>
        <taxon>Actinomycetes</taxon>
        <taxon>Streptosporangiales</taxon>
        <taxon>Nocardiopsidaceae</taxon>
        <taxon>Spinactinospora</taxon>
    </lineage>
</organism>
<feature type="DNA-binding region" description="H-T-H motif" evidence="4">
    <location>
        <begin position="45"/>
        <end position="64"/>
    </location>
</feature>
<sequence>MPNDDAAGTGADHRSRPRRRGSALNAAIFQATLAELADVGYAGLTMESVAERARASKASLYRRWPGRGELVMDAVYHVLPDPTDLPDTGSLRGDALAVLRQGAQQLAGPVGEAMRGLLGDVLRDPVRAAEIRERARGNSVKTMTEIVRRAVERGECDAAAVSPRRLEAGWALLRYHFLFSGAPIPESVIVEIVDDVILPLFTAPRETAR</sequence>
<dbReference type="EMBL" id="JACCCC010000001">
    <property type="protein sequence ID" value="NYE48171.1"/>
    <property type="molecule type" value="Genomic_DNA"/>
</dbReference>
<feature type="region of interest" description="Disordered" evidence="5">
    <location>
        <begin position="1"/>
        <end position="20"/>
    </location>
</feature>
<dbReference type="Pfam" id="PF16859">
    <property type="entry name" value="TetR_C_11"/>
    <property type="match status" value="1"/>
</dbReference>
<evidence type="ECO:0000256" key="5">
    <source>
        <dbReference type="SAM" id="MobiDB-lite"/>
    </source>
</evidence>
<keyword evidence="8" id="KW-1185">Reference proteome</keyword>
<proteinExistence type="predicted"/>
<dbReference type="InterPro" id="IPR001647">
    <property type="entry name" value="HTH_TetR"/>
</dbReference>
<dbReference type="GO" id="GO:0003700">
    <property type="term" value="F:DNA-binding transcription factor activity"/>
    <property type="evidence" value="ECO:0007669"/>
    <property type="project" value="TreeGrafter"/>
</dbReference>
<dbReference type="InterPro" id="IPR036271">
    <property type="entry name" value="Tet_transcr_reg_TetR-rel_C_sf"/>
</dbReference>
<dbReference type="InterPro" id="IPR011075">
    <property type="entry name" value="TetR_C"/>
</dbReference>
<accession>A0A852TWS0</accession>
<keyword evidence="1" id="KW-0805">Transcription regulation</keyword>
<dbReference type="Gene3D" id="1.10.10.60">
    <property type="entry name" value="Homeodomain-like"/>
    <property type="match status" value="1"/>
</dbReference>
<dbReference type="Proteomes" id="UP000589036">
    <property type="component" value="Unassembled WGS sequence"/>
</dbReference>
<comment type="caution">
    <text evidence="7">The sequence shown here is derived from an EMBL/GenBank/DDBJ whole genome shotgun (WGS) entry which is preliminary data.</text>
</comment>
<dbReference type="RefSeq" id="WP_179644004.1">
    <property type="nucleotide sequence ID" value="NZ_BAAAYY010000016.1"/>
</dbReference>
<evidence type="ECO:0000256" key="1">
    <source>
        <dbReference type="ARBA" id="ARBA00023015"/>
    </source>
</evidence>
<dbReference type="GO" id="GO:0000976">
    <property type="term" value="F:transcription cis-regulatory region binding"/>
    <property type="evidence" value="ECO:0007669"/>
    <property type="project" value="TreeGrafter"/>
</dbReference>
<gene>
    <name evidence="7" type="ORF">HDA32_003291</name>
</gene>
<dbReference type="PANTHER" id="PTHR30055:SF225">
    <property type="entry name" value="TRANSCRIPTIONAL REGULATORY PROTEIN-RELATED"/>
    <property type="match status" value="1"/>
</dbReference>